<dbReference type="Gene3D" id="1.10.1040.10">
    <property type="entry name" value="N-(1-d-carboxylethyl)-l-norvaline Dehydrogenase, domain 2"/>
    <property type="match status" value="2"/>
</dbReference>
<dbReference type="STRING" id="2017.SAMN05444320_106109"/>
<dbReference type="SUPFAM" id="SSF48179">
    <property type="entry name" value="6-phosphogluconate dehydrogenase C-terminal domain-like"/>
    <property type="match status" value="2"/>
</dbReference>
<protein>
    <submittedName>
        <fullName evidence="7">3-hydroxybutyryl-CoA dehydrogenase</fullName>
    </submittedName>
</protein>
<feature type="domain" description="3-hydroxyacyl-CoA dehydrogenase C-terminal" evidence="5">
    <location>
        <begin position="495"/>
        <end position="591"/>
    </location>
</feature>
<dbReference type="InterPro" id="IPR013328">
    <property type="entry name" value="6PGD_dom2"/>
</dbReference>
<evidence type="ECO:0000259" key="6">
    <source>
        <dbReference type="Pfam" id="PF02737"/>
    </source>
</evidence>
<dbReference type="PANTHER" id="PTHR48075">
    <property type="entry name" value="3-HYDROXYACYL-COA DEHYDROGENASE FAMILY PROTEIN"/>
    <property type="match status" value="1"/>
</dbReference>
<accession>A0A1M5GGA8</accession>
<keyword evidence="8" id="KW-1185">Reference proteome</keyword>
<dbReference type="Pfam" id="PF02737">
    <property type="entry name" value="3HCDH_N"/>
    <property type="match status" value="2"/>
</dbReference>
<evidence type="ECO:0000256" key="4">
    <source>
        <dbReference type="SAM" id="MobiDB-lite"/>
    </source>
</evidence>
<feature type="region of interest" description="Disordered" evidence="4">
    <location>
        <begin position="288"/>
        <end position="310"/>
    </location>
</feature>
<evidence type="ECO:0000256" key="1">
    <source>
        <dbReference type="ARBA" id="ARBA00005086"/>
    </source>
</evidence>
<dbReference type="PANTHER" id="PTHR48075:SF9">
    <property type="entry name" value="3-HYDROXYBUTYRYL-COA DEHYDROGENASE"/>
    <property type="match status" value="1"/>
</dbReference>
<dbReference type="GO" id="GO:0008691">
    <property type="term" value="F:3-hydroxybutyryl-CoA dehydrogenase activity"/>
    <property type="evidence" value="ECO:0007669"/>
    <property type="project" value="TreeGrafter"/>
</dbReference>
<dbReference type="Proteomes" id="UP000184501">
    <property type="component" value="Unassembled WGS sequence"/>
</dbReference>
<dbReference type="InterPro" id="IPR006108">
    <property type="entry name" value="3HC_DH_C"/>
</dbReference>
<evidence type="ECO:0000256" key="2">
    <source>
        <dbReference type="ARBA" id="ARBA00009463"/>
    </source>
</evidence>
<organism evidence="7 8">
    <name type="scientific">Streptoalloteichus hindustanus</name>
    <dbReference type="NCBI Taxonomy" id="2017"/>
    <lineage>
        <taxon>Bacteria</taxon>
        <taxon>Bacillati</taxon>
        <taxon>Actinomycetota</taxon>
        <taxon>Actinomycetes</taxon>
        <taxon>Pseudonocardiales</taxon>
        <taxon>Pseudonocardiaceae</taxon>
        <taxon>Streptoalloteichus</taxon>
    </lineage>
</organism>
<evidence type="ECO:0000313" key="8">
    <source>
        <dbReference type="Proteomes" id="UP000184501"/>
    </source>
</evidence>
<evidence type="ECO:0000256" key="3">
    <source>
        <dbReference type="ARBA" id="ARBA00023002"/>
    </source>
</evidence>
<feature type="domain" description="3-hydroxyacyl-CoA dehydrogenase NAD binding" evidence="6">
    <location>
        <begin position="315"/>
        <end position="492"/>
    </location>
</feature>
<dbReference type="GO" id="GO:0006635">
    <property type="term" value="P:fatty acid beta-oxidation"/>
    <property type="evidence" value="ECO:0007669"/>
    <property type="project" value="TreeGrafter"/>
</dbReference>
<dbReference type="NCBIfam" id="NF005875">
    <property type="entry name" value="PRK07819.1"/>
    <property type="match status" value="2"/>
</dbReference>
<feature type="domain" description="3-hydroxyacyl-CoA dehydrogenase NAD binding" evidence="6">
    <location>
        <begin position="7"/>
        <end position="185"/>
    </location>
</feature>
<dbReference type="FunFam" id="3.40.50.720:FF:000009">
    <property type="entry name" value="Fatty oxidation complex, alpha subunit"/>
    <property type="match status" value="2"/>
</dbReference>
<dbReference type="EMBL" id="FQVN01000006">
    <property type="protein sequence ID" value="SHG02749.1"/>
    <property type="molecule type" value="Genomic_DNA"/>
</dbReference>
<dbReference type="InterPro" id="IPR008927">
    <property type="entry name" value="6-PGluconate_DH-like_C_sf"/>
</dbReference>
<comment type="pathway">
    <text evidence="1">Lipid metabolism; butanoate metabolism.</text>
</comment>
<dbReference type="GO" id="GO:0070403">
    <property type="term" value="F:NAD+ binding"/>
    <property type="evidence" value="ECO:0007669"/>
    <property type="project" value="InterPro"/>
</dbReference>
<evidence type="ECO:0000313" key="7">
    <source>
        <dbReference type="EMBL" id="SHG02749.1"/>
    </source>
</evidence>
<evidence type="ECO:0000259" key="5">
    <source>
        <dbReference type="Pfam" id="PF00725"/>
    </source>
</evidence>
<dbReference type="InterPro" id="IPR036291">
    <property type="entry name" value="NAD(P)-bd_dom_sf"/>
</dbReference>
<reference evidence="7 8" key="1">
    <citation type="submission" date="2016-11" db="EMBL/GenBank/DDBJ databases">
        <authorList>
            <person name="Jaros S."/>
            <person name="Januszkiewicz K."/>
            <person name="Wedrychowicz H."/>
        </authorList>
    </citation>
    <scope>NUCLEOTIDE SEQUENCE [LARGE SCALE GENOMIC DNA]</scope>
    <source>
        <strain evidence="7 8">DSM 44523</strain>
    </source>
</reference>
<dbReference type="InterPro" id="IPR006176">
    <property type="entry name" value="3-OHacyl-CoA_DH_NAD-bd"/>
</dbReference>
<dbReference type="AlphaFoldDB" id="A0A1M5GGA8"/>
<dbReference type="RefSeq" id="WP_073485221.1">
    <property type="nucleotide sequence ID" value="NZ_FQVN01000006.1"/>
</dbReference>
<gene>
    <name evidence="7" type="ORF">SAMN05444320_106109</name>
</gene>
<dbReference type="Gene3D" id="3.40.50.720">
    <property type="entry name" value="NAD(P)-binding Rossmann-like Domain"/>
    <property type="match status" value="2"/>
</dbReference>
<dbReference type="SUPFAM" id="SSF51735">
    <property type="entry name" value="NAD(P)-binding Rossmann-fold domains"/>
    <property type="match status" value="2"/>
</dbReference>
<dbReference type="Pfam" id="PF00725">
    <property type="entry name" value="3HCDH"/>
    <property type="match status" value="2"/>
</dbReference>
<proteinExistence type="inferred from homology"/>
<sequence length="593" mass="63839">MAREITTVGVVGLGTMGAGIAEVFARNGLRVIAVEANEKGVERGRGHIVHSTERAVRRGKLHEGEQRALMDRIRYSTSMDDLAEADFVVEAVPERMELKAKVFAELDRVCRPDVVLASNTSSLSVTEIGVHTSRPGKVVGMHFFNPAPVLKLVEVVRTVVTEPEVVDDVVELAKRLGKVPVVINDRAGFIANALLFGYLNHAVRMVETRYASREDLDAAMRLGCGYPMGPLQLLDLIGLDTTYEILDTMYHQSRNRLHAPAPLLKQMITAGLLGRKTGRGFYTYDEPDSPVVVPDGHTPTESGEAAPATRPVQRVGVVGTGTMATGIVEVFAKAGYDVVLRARSDEKAAKALTAVRGSLEKAVVRGKLDDASRDAALARIQTTVRFDDLADCDLVIEAVVEELAVKKAVFETLDEVCKPGAVLATTTSSLPVIECAAATSRPGDVVGMHFFNPAPVMKLVEVVRTIATDQDVVDTAKAVCASLGKQPVSCGDRAGFIVNALLFPYLNDAVRMLEAHYASADDIDNAMKVGCGMPMGPFELLDVVGLDVSLAIQRTLYLEFREAGFAPAPLLEQLVTAGRLGRKTGKGFRDYSA</sequence>
<dbReference type="OrthoDB" id="3229174at2"/>
<feature type="domain" description="3-hydroxyacyl-CoA dehydrogenase C-terminal" evidence="5">
    <location>
        <begin position="188"/>
        <end position="284"/>
    </location>
</feature>
<keyword evidence="3" id="KW-0560">Oxidoreductase</keyword>
<name>A0A1M5GGA8_STRHI</name>
<comment type="similarity">
    <text evidence="2">Belongs to the 3-hydroxyacyl-CoA dehydrogenase family.</text>
</comment>